<dbReference type="Proteomes" id="UP000030716">
    <property type="component" value="Segment"/>
</dbReference>
<gene>
    <name evidence="1" type="ORF">VR20_159</name>
</gene>
<name>A0A0A7HBY0_9CAUD</name>
<keyword evidence="2" id="KW-1185">Reference proteome</keyword>
<reference evidence="1 2" key="1">
    <citation type="submission" date="2014-10" db="EMBL/GenBank/DDBJ databases">
        <title>VR bacteriophages - a small but diverse group of low-temperature viruses.</title>
        <authorList>
            <person name="Kaliniene L."/>
            <person name="Meskys R."/>
            <person name="Simoliunas E."/>
            <person name="Zajanckauskaite A."/>
            <person name="Truncaite L."/>
        </authorList>
    </citation>
    <scope>NUCLEOTIDE SEQUENCE [LARGE SCALE GENOMIC DNA]</scope>
</reference>
<dbReference type="RefSeq" id="YP_009207338.1">
    <property type="nucleotide sequence ID" value="NC_028894.1"/>
</dbReference>
<dbReference type="Pfam" id="PF06841">
    <property type="entry name" value="Phage_T4_gp19"/>
    <property type="match status" value="1"/>
</dbReference>
<dbReference type="KEGG" id="vg:26633837"/>
<evidence type="ECO:0000313" key="1">
    <source>
        <dbReference type="EMBL" id="AIZ02217.1"/>
    </source>
</evidence>
<dbReference type="OrthoDB" id="11402at10239"/>
<protein>
    <submittedName>
        <fullName evidence="1">Tail completion and sheath stabilizer</fullName>
    </submittedName>
</protein>
<accession>A0A0A7HBY0</accession>
<dbReference type="GO" id="GO:0005198">
    <property type="term" value="F:structural molecule activity"/>
    <property type="evidence" value="ECO:0007669"/>
    <property type="project" value="InterPro"/>
</dbReference>
<dbReference type="EMBL" id="KP007360">
    <property type="protein sequence ID" value="AIZ02217.1"/>
    <property type="molecule type" value="Genomic_DNA"/>
</dbReference>
<dbReference type="GeneID" id="26633837"/>
<sequence>MSGLYNQTNTTNFILEVSDSNLTQTFKLNVQDVTLPGVHIPVTDVPGGTQGINRSSLPGSTIEFDPLIVNFLCDKDLRAWLDIYKWMLSLNNYITHESKAWHPKGRPEAVTLHILDNNKDKIVMSIHYYGAWPSDLSEIQYSYKEDSDPAINATATFNFKSFAVEIDGIIIEGRPQIDSNAAMQQEIRSKSMHPSMRNV</sequence>
<evidence type="ECO:0000313" key="2">
    <source>
        <dbReference type="Proteomes" id="UP000030716"/>
    </source>
</evidence>
<organism evidence="1 2">
    <name type="scientific">Escherichia phage vB_EcoM_VR20</name>
    <dbReference type="NCBI Taxonomy" id="1567027"/>
    <lineage>
        <taxon>Viruses</taxon>
        <taxon>Duplodnaviria</taxon>
        <taxon>Heunggongvirae</taxon>
        <taxon>Uroviricota</taxon>
        <taxon>Caudoviricetes</taxon>
        <taxon>Pantevenvirales</taxon>
        <taxon>Straboviridae</taxon>
        <taxon>Tevenvirinae</taxon>
        <taxon>Gaprivervirus</taxon>
        <taxon>Gaprivervirus vr20</taxon>
    </lineage>
</organism>
<proteinExistence type="predicted"/>
<dbReference type="InterPro" id="IPR010667">
    <property type="entry name" value="Phage_T4_Gp19"/>
</dbReference>